<dbReference type="STRING" id="321146.A0A139H3B1"/>
<dbReference type="InterPro" id="IPR019623">
    <property type="entry name" value="Rot1"/>
</dbReference>
<feature type="transmembrane region" description="Helical" evidence="11">
    <location>
        <begin position="238"/>
        <end position="255"/>
    </location>
</feature>
<evidence type="ECO:0000256" key="2">
    <source>
        <dbReference type="ARBA" id="ARBA00007149"/>
    </source>
</evidence>
<keyword evidence="14" id="KW-1185">Reference proteome</keyword>
<organism evidence="13 14">
    <name type="scientific">Pseudocercospora eumusae</name>
    <dbReference type="NCBI Taxonomy" id="321146"/>
    <lineage>
        <taxon>Eukaryota</taxon>
        <taxon>Fungi</taxon>
        <taxon>Dikarya</taxon>
        <taxon>Ascomycota</taxon>
        <taxon>Pezizomycotina</taxon>
        <taxon>Dothideomycetes</taxon>
        <taxon>Dothideomycetidae</taxon>
        <taxon>Mycosphaerellales</taxon>
        <taxon>Mycosphaerellaceae</taxon>
        <taxon>Pseudocercospora</taxon>
    </lineage>
</organism>
<evidence type="ECO:0000313" key="13">
    <source>
        <dbReference type="EMBL" id="KXS96902.1"/>
    </source>
</evidence>
<dbReference type="PANTHER" id="PTHR28090:SF1">
    <property type="entry name" value="PROTEIN ROT1"/>
    <property type="match status" value="1"/>
</dbReference>
<evidence type="ECO:0000256" key="10">
    <source>
        <dbReference type="PIRNR" id="PIRNR017290"/>
    </source>
</evidence>
<evidence type="ECO:0000256" key="3">
    <source>
        <dbReference type="ARBA" id="ARBA00017291"/>
    </source>
</evidence>
<evidence type="ECO:0000256" key="5">
    <source>
        <dbReference type="ARBA" id="ARBA00022729"/>
    </source>
</evidence>
<protein>
    <recommendedName>
        <fullName evidence="3 10">Protein ROT1</fullName>
    </recommendedName>
</protein>
<dbReference type="EMBL" id="LFZN01000160">
    <property type="protein sequence ID" value="KXS96901.1"/>
    <property type="molecule type" value="Genomic_DNA"/>
</dbReference>
<keyword evidence="6 10" id="KW-0256">Endoplasmic reticulum</keyword>
<keyword evidence="4 11" id="KW-0812">Transmembrane</keyword>
<feature type="signal peptide" evidence="12">
    <location>
        <begin position="1"/>
        <end position="19"/>
    </location>
</feature>
<dbReference type="Proteomes" id="UP000070133">
    <property type="component" value="Unassembled WGS sequence"/>
</dbReference>
<dbReference type="PIRSF" id="PIRSF017290">
    <property type="entry name" value="ROT1_prd"/>
    <property type="match status" value="1"/>
</dbReference>
<gene>
    <name evidence="13" type="ORF">AC578_6227</name>
</gene>
<evidence type="ECO:0000256" key="4">
    <source>
        <dbReference type="ARBA" id="ARBA00022692"/>
    </source>
</evidence>
<dbReference type="GO" id="GO:0051082">
    <property type="term" value="F:unfolded protein binding"/>
    <property type="evidence" value="ECO:0007669"/>
    <property type="project" value="TreeGrafter"/>
</dbReference>
<dbReference type="Pfam" id="PF10681">
    <property type="entry name" value="Rot1"/>
    <property type="match status" value="1"/>
</dbReference>
<evidence type="ECO:0000256" key="9">
    <source>
        <dbReference type="ARBA" id="ARBA00024969"/>
    </source>
</evidence>
<dbReference type="EMBL" id="LFZN01000160">
    <property type="protein sequence ID" value="KXS96900.1"/>
    <property type="molecule type" value="Genomic_DNA"/>
</dbReference>
<evidence type="ECO:0000256" key="8">
    <source>
        <dbReference type="ARBA" id="ARBA00023136"/>
    </source>
</evidence>
<comment type="subcellular location">
    <subcellularLocation>
        <location evidence="1">Endoplasmic reticulum membrane</location>
        <topology evidence="1">Single-pass type I membrane protein</topology>
    </subcellularLocation>
</comment>
<feature type="chain" id="PRO_5007995318" description="Protein ROT1" evidence="12">
    <location>
        <begin position="20"/>
        <end position="263"/>
    </location>
</feature>
<accession>A0A139H3B1</accession>
<name>A0A139H3B1_9PEZI</name>
<dbReference type="GO" id="GO:0005789">
    <property type="term" value="C:endoplasmic reticulum membrane"/>
    <property type="evidence" value="ECO:0007669"/>
    <property type="project" value="UniProtKB-SubCell"/>
</dbReference>
<dbReference type="AlphaFoldDB" id="A0A139H3B1"/>
<dbReference type="EMBL" id="LFZN01000160">
    <property type="protein sequence ID" value="KXS96902.1"/>
    <property type="molecule type" value="Genomic_DNA"/>
</dbReference>
<sequence length="263" mass="29176">MLLYHSLAVGLGLVASGRAIGGASDLTGTWSTKSNKTLTGPGFYDPLNDKLIEPERTGISYSFTADGYFEEAYYRAIANPKNPKCPSAIMQWQHGTWTYNANGSLTLEPIPVDGRQLLSKPCDYDKGIYTRYNQSELFRNYEVVTDAYHNIPRLNLFEFDGTPMQPLYLVRSPPEMLPTTTLNPTNTGTAAAGSKATSKAKAKRGLDYPEVPLNWKAKYEQGMIGGSDMVQRINADRLWWIGLTFTGIGGLLYFGPRRLGLRL</sequence>
<evidence type="ECO:0000256" key="11">
    <source>
        <dbReference type="SAM" id="Phobius"/>
    </source>
</evidence>
<dbReference type="OrthoDB" id="5327821at2759"/>
<evidence type="ECO:0000256" key="7">
    <source>
        <dbReference type="ARBA" id="ARBA00022989"/>
    </source>
</evidence>
<proteinExistence type="inferred from homology"/>
<evidence type="ECO:0000256" key="12">
    <source>
        <dbReference type="SAM" id="SignalP"/>
    </source>
</evidence>
<comment type="caution">
    <text evidence="13">The sequence shown here is derived from an EMBL/GenBank/DDBJ whole genome shotgun (WGS) entry which is preliminary data.</text>
</comment>
<dbReference type="PANTHER" id="PTHR28090">
    <property type="entry name" value="PROTEIN ROT1"/>
    <property type="match status" value="1"/>
</dbReference>
<keyword evidence="5 12" id="KW-0732">Signal</keyword>
<keyword evidence="8 10" id="KW-0472">Membrane</keyword>
<evidence type="ECO:0000256" key="1">
    <source>
        <dbReference type="ARBA" id="ARBA00004115"/>
    </source>
</evidence>
<reference evidence="13 14" key="1">
    <citation type="submission" date="2015-07" db="EMBL/GenBank/DDBJ databases">
        <title>Comparative genomics of the Sigatoka disease complex on banana suggests a link between parallel evolutionary changes in Pseudocercospora fijiensis and Pseudocercospora eumusae and increased virulence on the banana host.</title>
        <authorList>
            <person name="Chang T.-C."/>
            <person name="Salvucci A."/>
            <person name="Crous P.W."/>
            <person name="Stergiopoulos I."/>
        </authorList>
    </citation>
    <scope>NUCLEOTIDE SEQUENCE [LARGE SCALE GENOMIC DNA]</scope>
    <source>
        <strain evidence="13 14">CBS 114824</strain>
    </source>
</reference>
<dbReference type="GO" id="GO:0006458">
    <property type="term" value="P:'de novo' protein folding"/>
    <property type="evidence" value="ECO:0007669"/>
    <property type="project" value="InterPro"/>
</dbReference>
<evidence type="ECO:0000313" key="14">
    <source>
        <dbReference type="Proteomes" id="UP000070133"/>
    </source>
</evidence>
<comment type="similarity">
    <text evidence="2 10">Belongs to the ROT1 family.</text>
</comment>
<keyword evidence="7 11" id="KW-1133">Transmembrane helix</keyword>
<comment type="function">
    <text evidence="9 10">Required for normal levels of the cell wall 1,6-beta-glucan. Involved in a protein folding machinery chaperoning proteins acting in various physiological processes including cell wall synthesis and lysis of autophagic bodies.</text>
</comment>
<evidence type="ECO:0000256" key="6">
    <source>
        <dbReference type="ARBA" id="ARBA00022824"/>
    </source>
</evidence>